<sequence length="195" mass="20746">MTKPSTRQAGIALPVMLVILLVMLISSIYLLKSSNTTTLTASNLAYDAAQSHAVDHGLNEAFKWLAATSSSPASRSRLNTNQPGAGYVATYVPAEGVRNPDFWNGSAVVTVGGQRIQYVIHRMCLQQRAYNDDNVCVQTSANPFATGATLAPGSSMVVTTPNYNGVPRVHYQVTARMDGARGGNVVNQMMVLIGG</sequence>
<name>A0ABW0MKX9_9BURK</name>
<dbReference type="Proteomes" id="UP001596101">
    <property type="component" value="Unassembled WGS sequence"/>
</dbReference>
<evidence type="ECO:0008006" key="4">
    <source>
        <dbReference type="Google" id="ProtNLM"/>
    </source>
</evidence>
<evidence type="ECO:0000313" key="2">
    <source>
        <dbReference type="EMBL" id="MFC5478904.1"/>
    </source>
</evidence>
<keyword evidence="1" id="KW-0472">Membrane</keyword>
<keyword evidence="3" id="KW-1185">Reference proteome</keyword>
<dbReference type="EMBL" id="JBHSMR010000013">
    <property type="protein sequence ID" value="MFC5478904.1"/>
    <property type="molecule type" value="Genomic_DNA"/>
</dbReference>
<dbReference type="RefSeq" id="WP_379755450.1">
    <property type="nucleotide sequence ID" value="NZ_JBHSMR010000013.1"/>
</dbReference>
<keyword evidence="1" id="KW-0812">Transmembrane</keyword>
<gene>
    <name evidence="2" type="ORF">ACFPQ5_11915</name>
</gene>
<keyword evidence="1" id="KW-1133">Transmembrane helix</keyword>
<accession>A0ABW0MKX9</accession>
<protein>
    <recommendedName>
        <fullName evidence="4">Tfp pilus assembly protein PilX</fullName>
    </recommendedName>
</protein>
<proteinExistence type="predicted"/>
<feature type="transmembrane region" description="Helical" evidence="1">
    <location>
        <begin position="12"/>
        <end position="31"/>
    </location>
</feature>
<organism evidence="2 3">
    <name type="scientific">Massilia suwonensis</name>
    <dbReference type="NCBI Taxonomy" id="648895"/>
    <lineage>
        <taxon>Bacteria</taxon>
        <taxon>Pseudomonadati</taxon>
        <taxon>Pseudomonadota</taxon>
        <taxon>Betaproteobacteria</taxon>
        <taxon>Burkholderiales</taxon>
        <taxon>Oxalobacteraceae</taxon>
        <taxon>Telluria group</taxon>
        <taxon>Massilia</taxon>
    </lineage>
</organism>
<evidence type="ECO:0000256" key="1">
    <source>
        <dbReference type="SAM" id="Phobius"/>
    </source>
</evidence>
<reference evidence="3" key="1">
    <citation type="journal article" date="2019" name="Int. J. Syst. Evol. Microbiol.">
        <title>The Global Catalogue of Microorganisms (GCM) 10K type strain sequencing project: providing services to taxonomists for standard genome sequencing and annotation.</title>
        <authorList>
            <consortium name="The Broad Institute Genomics Platform"/>
            <consortium name="The Broad Institute Genome Sequencing Center for Infectious Disease"/>
            <person name="Wu L."/>
            <person name="Ma J."/>
        </authorList>
    </citation>
    <scope>NUCLEOTIDE SEQUENCE [LARGE SCALE GENOMIC DNA]</scope>
    <source>
        <strain evidence="3">CCUG 43111</strain>
    </source>
</reference>
<comment type="caution">
    <text evidence="2">The sequence shown here is derived from an EMBL/GenBank/DDBJ whole genome shotgun (WGS) entry which is preliminary data.</text>
</comment>
<evidence type="ECO:0000313" key="3">
    <source>
        <dbReference type="Proteomes" id="UP001596101"/>
    </source>
</evidence>